<sequence>MRTVVAGRITQPTKCPRESDLRRYQGDLLQSVDADRYPPMVPPGEQLTADRLLVWFVAGGGIVNDCLLQNLGECVAPGANEKDRARSDFGYGASWLIGKRRISPKRGEPGVTPILVVCRINTRLRRQGPIGGDLQRRLQRAITWTTLCKRNPLEWRPLPQNPCLSLGGVYFSRDSVNFALFVTQFRSEIRDRSESVRQIVQFSIRPPRWGHCVGANAPPPLVAHPPLGDADCDIHEIEIKDKMGCSGSLFGIVKSREAFKVPASPEICIETGFCSFWWMRRSPLPVFDEVSVSTPPPGWHADFLIIVSTAPFWTKAADPIAEPSQRFIKLDVHSIRRRTQDVKTTCRSFIKENLSRDRVTSERFPGVLITEESGNFSADNQDKLTRFRANQWQWSWLRRTPVTAQGLTGMNYDSPGGRTSTSPPPQHNPHLAN</sequence>
<protein>
    <submittedName>
        <fullName evidence="2">Uncharacterized protein</fullName>
    </submittedName>
</protein>
<reference evidence="2" key="1">
    <citation type="journal article" date="2020" name="J Insects Food Feed">
        <title>The yellow mealworm (Tenebrio molitor) genome: a resource for the emerging insects as food and feed industry.</title>
        <authorList>
            <person name="Eriksson T."/>
            <person name="Andere A."/>
            <person name="Kelstrup H."/>
            <person name="Emery V."/>
            <person name="Picard C."/>
        </authorList>
    </citation>
    <scope>NUCLEOTIDE SEQUENCE</scope>
    <source>
        <strain evidence="2">Stoneville</strain>
        <tissue evidence="2">Whole head</tissue>
    </source>
</reference>
<dbReference type="Proteomes" id="UP000719412">
    <property type="component" value="Unassembled WGS sequence"/>
</dbReference>
<feature type="region of interest" description="Disordered" evidence="1">
    <location>
        <begin position="406"/>
        <end position="433"/>
    </location>
</feature>
<keyword evidence="3" id="KW-1185">Reference proteome</keyword>
<reference evidence="2" key="2">
    <citation type="submission" date="2021-08" db="EMBL/GenBank/DDBJ databases">
        <authorList>
            <person name="Eriksson T."/>
        </authorList>
    </citation>
    <scope>NUCLEOTIDE SEQUENCE</scope>
    <source>
        <strain evidence="2">Stoneville</strain>
        <tissue evidence="2">Whole head</tissue>
    </source>
</reference>
<proteinExistence type="predicted"/>
<evidence type="ECO:0000313" key="3">
    <source>
        <dbReference type="Proteomes" id="UP000719412"/>
    </source>
</evidence>
<accession>A0A8J6L1Y8</accession>
<evidence type="ECO:0000256" key="1">
    <source>
        <dbReference type="SAM" id="MobiDB-lite"/>
    </source>
</evidence>
<evidence type="ECO:0000313" key="2">
    <source>
        <dbReference type="EMBL" id="KAH0808554.1"/>
    </source>
</evidence>
<comment type="caution">
    <text evidence="2">The sequence shown here is derived from an EMBL/GenBank/DDBJ whole genome shotgun (WGS) entry which is preliminary data.</text>
</comment>
<dbReference type="AlphaFoldDB" id="A0A8J6L1Y8"/>
<dbReference type="EMBL" id="JABDTM020028676">
    <property type="protein sequence ID" value="KAH0808554.1"/>
    <property type="molecule type" value="Genomic_DNA"/>
</dbReference>
<organism evidence="2 3">
    <name type="scientific">Tenebrio molitor</name>
    <name type="common">Yellow mealworm beetle</name>
    <dbReference type="NCBI Taxonomy" id="7067"/>
    <lineage>
        <taxon>Eukaryota</taxon>
        <taxon>Metazoa</taxon>
        <taxon>Ecdysozoa</taxon>
        <taxon>Arthropoda</taxon>
        <taxon>Hexapoda</taxon>
        <taxon>Insecta</taxon>
        <taxon>Pterygota</taxon>
        <taxon>Neoptera</taxon>
        <taxon>Endopterygota</taxon>
        <taxon>Coleoptera</taxon>
        <taxon>Polyphaga</taxon>
        <taxon>Cucujiformia</taxon>
        <taxon>Tenebrionidae</taxon>
        <taxon>Tenebrio</taxon>
    </lineage>
</organism>
<gene>
    <name evidence="2" type="ORF">GEV33_014238</name>
</gene>
<name>A0A8J6L1Y8_TENMO</name>